<feature type="coiled-coil region" evidence="1">
    <location>
        <begin position="194"/>
        <end position="235"/>
    </location>
</feature>
<feature type="region of interest" description="Disordered" evidence="2">
    <location>
        <begin position="312"/>
        <end position="345"/>
    </location>
</feature>
<comment type="caution">
    <text evidence="3">The sequence shown here is derived from an EMBL/GenBank/DDBJ whole genome shotgun (WGS) entry which is preliminary data.</text>
</comment>
<sequence>MAMIITEDLSLVLKERIPDFLTGGPTIPPPQGESGTETVVNLVASGVGTVAMRNVHSTNHWTAAVVAIPPIIVVTLPNLRNVPESKRNHLTYFLDSDALLLKVDATPDAAVSDDSDEINFLPFPTSKHTTHSGAPSTKPEPRTSSTPTSTKQEPRKSAIFELGRAGLSAIKYFVSGSQDATGDATIPQSPQYQLEEALEAAAMAQTELEFTQRKLDSAHAECRAAQDECKGLKDQIVALKAGDETLQVSLHRLQMEAEVSQTERAELMQSSIRHSEYFEDAHARIETLTQNNAVLGQKVERYKERAEQLAVERGNLNSQLKQMRHSAESRPNPSSKRGDLSLDPFDNKVDQVSEAAVKSGVESLNDSLDTFTMALLDEAESLASRHSDSRLPTADQRYQPNNTKLLPALTQYADVEEKRGFLLDASLHHLVLSELDRLFFAGDPLPPTADEGFSGALLHELTKREPWTVAQRWRALTATSGANLLYNPSKRKVLIDSCGNSIVTMLAWVYRQPPETFQSLFSKIGARVESLFDEAGKLSILVRRDVLSVRMSVVVAAARSDGFLPYNPDRVSSVWPDMGTEADDEAKAGDEVVTLYKFGLKRQTEDGHISYLLKPEVATGAFLRELARS</sequence>
<feature type="compositionally biased region" description="Basic and acidic residues" evidence="2">
    <location>
        <begin position="336"/>
        <end position="345"/>
    </location>
</feature>
<accession>A0AAD6S976</accession>
<evidence type="ECO:0000313" key="3">
    <source>
        <dbReference type="EMBL" id="KAJ7021477.1"/>
    </source>
</evidence>
<evidence type="ECO:0000256" key="2">
    <source>
        <dbReference type="SAM" id="MobiDB-lite"/>
    </source>
</evidence>
<feature type="region of interest" description="Disordered" evidence="2">
    <location>
        <begin position="110"/>
        <end position="156"/>
    </location>
</feature>
<protein>
    <submittedName>
        <fullName evidence="3">Uncharacterized protein</fullName>
    </submittedName>
</protein>
<keyword evidence="1" id="KW-0175">Coiled coil</keyword>
<keyword evidence="4" id="KW-1185">Reference proteome</keyword>
<name>A0AAD6S976_9AGAR</name>
<evidence type="ECO:0000313" key="4">
    <source>
        <dbReference type="Proteomes" id="UP001218188"/>
    </source>
</evidence>
<gene>
    <name evidence="3" type="ORF">C8F04DRAFT_1273694</name>
</gene>
<reference evidence="3" key="1">
    <citation type="submission" date="2023-03" db="EMBL/GenBank/DDBJ databases">
        <title>Massive genome expansion in bonnet fungi (Mycena s.s.) driven by repeated elements and novel gene families across ecological guilds.</title>
        <authorList>
            <consortium name="Lawrence Berkeley National Laboratory"/>
            <person name="Harder C.B."/>
            <person name="Miyauchi S."/>
            <person name="Viragh M."/>
            <person name="Kuo A."/>
            <person name="Thoen E."/>
            <person name="Andreopoulos B."/>
            <person name="Lu D."/>
            <person name="Skrede I."/>
            <person name="Drula E."/>
            <person name="Henrissat B."/>
            <person name="Morin E."/>
            <person name="Kohler A."/>
            <person name="Barry K."/>
            <person name="LaButti K."/>
            <person name="Morin E."/>
            <person name="Salamov A."/>
            <person name="Lipzen A."/>
            <person name="Mereny Z."/>
            <person name="Hegedus B."/>
            <person name="Baldrian P."/>
            <person name="Stursova M."/>
            <person name="Weitz H."/>
            <person name="Taylor A."/>
            <person name="Grigoriev I.V."/>
            <person name="Nagy L.G."/>
            <person name="Martin F."/>
            <person name="Kauserud H."/>
        </authorList>
    </citation>
    <scope>NUCLEOTIDE SEQUENCE</scope>
    <source>
        <strain evidence="3">CBHHK200</strain>
    </source>
</reference>
<proteinExistence type="predicted"/>
<evidence type="ECO:0000256" key="1">
    <source>
        <dbReference type="SAM" id="Coils"/>
    </source>
</evidence>
<dbReference type="EMBL" id="JARJCM010000231">
    <property type="protein sequence ID" value="KAJ7021477.1"/>
    <property type="molecule type" value="Genomic_DNA"/>
</dbReference>
<organism evidence="3 4">
    <name type="scientific">Mycena alexandri</name>
    <dbReference type="NCBI Taxonomy" id="1745969"/>
    <lineage>
        <taxon>Eukaryota</taxon>
        <taxon>Fungi</taxon>
        <taxon>Dikarya</taxon>
        <taxon>Basidiomycota</taxon>
        <taxon>Agaricomycotina</taxon>
        <taxon>Agaricomycetes</taxon>
        <taxon>Agaricomycetidae</taxon>
        <taxon>Agaricales</taxon>
        <taxon>Marasmiineae</taxon>
        <taxon>Mycenaceae</taxon>
        <taxon>Mycena</taxon>
    </lineage>
</organism>
<dbReference type="Proteomes" id="UP001218188">
    <property type="component" value="Unassembled WGS sequence"/>
</dbReference>
<dbReference type="AlphaFoldDB" id="A0AAD6S976"/>